<dbReference type="EMBL" id="JARK01001639">
    <property type="protein sequence ID" value="EYB85195.1"/>
    <property type="molecule type" value="Genomic_DNA"/>
</dbReference>
<evidence type="ECO:0000313" key="2">
    <source>
        <dbReference type="Proteomes" id="UP000024635"/>
    </source>
</evidence>
<sequence>MQTLKPYKFVNGINPLLLRMCGQNFLLIQPRNENVDRGGGGGNVRLLRFAAEFAWGENSKKLNKKLAKRARSIVHRPNIIRNYASGKTK</sequence>
<proteinExistence type="predicted"/>
<evidence type="ECO:0000313" key="1">
    <source>
        <dbReference type="EMBL" id="EYB85195.1"/>
    </source>
</evidence>
<protein>
    <submittedName>
        <fullName evidence="1">Uncharacterized protein</fullName>
    </submittedName>
</protein>
<name>A0A016S3G6_9BILA</name>
<accession>A0A016S3G6</accession>
<reference evidence="2" key="1">
    <citation type="journal article" date="2015" name="Nat. Genet.">
        <title>The genome and transcriptome of the zoonotic hookworm Ancylostoma ceylanicum identify infection-specific gene families.</title>
        <authorList>
            <person name="Schwarz E.M."/>
            <person name="Hu Y."/>
            <person name="Antoshechkin I."/>
            <person name="Miller M.M."/>
            <person name="Sternberg P.W."/>
            <person name="Aroian R.V."/>
        </authorList>
    </citation>
    <scope>NUCLEOTIDE SEQUENCE</scope>
    <source>
        <strain evidence="2">HY135</strain>
    </source>
</reference>
<organism evidence="1 2">
    <name type="scientific">Ancylostoma ceylanicum</name>
    <dbReference type="NCBI Taxonomy" id="53326"/>
    <lineage>
        <taxon>Eukaryota</taxon>
        <taxon>Metazoa</taxon>
        <taxon>Ecdysozoa</taxon>
        <taxon>Nematoda</taxon>
        <taxon>Chromadorea</taxon>
        <taxon>Rhabditida</taxon>
        <taxon>Rhabditina</taxon>
        <taxon>Rhabditomorpha</taxon>
        <taxon>Strongyloidea</taxon>
        <taxon>Ancylostomatidae</taxon>
        <taxon>Ancylostomatinae</taxon>
        <taxon>Ancylostoma</taxon>
    </lineage>
</organism>
<comment type="caution">
    <text evidence="1">The sequence shown here is derived from an EMBL/GenBank/DDBJ whole genome shotgun (WGS) entry which is preliminary data.</text>
</comment>
<dbReference type="Proteomes" id="UP000024635">
    <property type="component" value="Unassembled WGS sequence"/>
</dbReference>
<keyword evidence="2" id="KW-1185">Reference proteome</keyword>
<gene>
    <name evidence="1" type="primary">Acey_s0303.g1901</name>
    <name evidence="1" type="ORF">Y032_0303g1901</name>
</gene>
<dbReference type="AlphaFoldDB" id="A0A016S3G6"/>